<feature type="region of interest" description="Disordered" evidence="3">
    <location>
        <begin position="672"/>
        <end position="726"/>
    </location>
</feature>
<dbReference type="Pfam" id="PF08698">
    <property type="entry name" value="Fcf2"/>
    <property type="match status" value="1"/>
</dbReference>
<feature type="compositionally biased region" description="Basic and acidic residues" evidence="3">
    <location>
        <begin position="52"/>
        <end position="62"/>
    </location>
</feature>
<proteinExistence type="predicted"/>
<protein>
    <submittedName>
        <fullName evidence="6">Deoxynucleotidyltransferase, terminal, interacting protein 2</fullName>
    </submittedName>
    <submittedName>
        <fullName evidence="5">Transcript variant X2</fullName>
    </submittedName>
</protein>
<feature type="compositionally biased region" description="Basic and acidic residues" evidence="3">
    <location>
        <begin position="465"/>
        <end position="478"/>
    </location>
</feature>
<feature type="domain" description="Fcf2 pre-rRNA processing C-terminal" evidence="4">
    <location>
        <begin position="728"/>
        <end position="821"/>
    </location>
</feature>
<evidence type="ECO:0000313" key="6">
    <source>
        <dbReference type="EMBL" id="SBP51053.1"/>
    </source>
</evidence>
<feature type="compositionally biased region" description="Basic residues" evidence="3">
    <location>
        <begin position="834"/>
        <end position="847"/>
    </location>
</feature>
<comment type="subcellular location">
    <subcellularLocation>
        <location evidence="1">Nucleus</location>
        <location evidence="1">Nucleolus</location>
    </subcellularLocation>
</comment>
<feature type="compositionally biased region" description="Low complexity" evidence="3">
    <location>
        <begin position="136"/>
        <end position="153"/>
    </location>
</feature>
<feature type="compositionally biased region" description="Polar residues" evidence="3">
    <location>
        <begin position="10"/>
        <end position="19"/>
    </location>
</feature>
<dbReference type="OMA" id="QDADQQY"/>
<dbReference type="InterPro" id="IPR039883">
    <property type="entry name" value="Fcf2/DNTTIP2"/>
</dbReference>
<dbReference type="OrthoDB" id="427886at2759"/>
<keyword evidence="2" id="KW-0539">Nucleus</keyword>
<reference evidence="6" key="2">
    <citation type="submission" date="2016-06" db="EMBL/GenBank/DDBJ databases">
        <title>The genome of a short-lived fish provides insights into sex chromosome evolution and the genetic control of aging.</title>
        <authorList>
            <person name="Reichwald K."/>
            <person name="Felder M."/>
            <person name="Petzold A."/>
            <person name="Koch P."/>
            <person name="Groth M."/>
            <person name="Platzer M."/>
        </authorList>
    </citation>
    <scope>NUCLEOTIDE SEQUENCE</scope>
    <source>
        <tissue evidence="6">Brain</tissue>
    </source>
</reference>
<name>A0A1A8A8P4_NOTFU</name>
<evidence type="ECO:0000259" key="4">
    <source>
        <dbReference type="Pfam" id="PF08698"/>
    </source>
</evidence>
<feature type="compositionally biased region" description="Basic and acidic residues" evidence="3">
    <location>
        <begin position="599"/>
        <end position="614"/>
    </location>
</feature>
<feature type="region of interest" description="Disordered" evidence="3">
    <location>
        <begin position="119"/>
        <end position="345"/>
    </location>
</feature>
<accession>A0A1A8A8P4</accession>
<dbReference type="EMBL" id="JAAVVJ010000017">
    <property type="protein sequence ID" value="KAF7203000.1"/>
    <property type="molecule type" value="Genomic_DNA"/>
</dbReference>
<feature type="compositionally biased region" description="Polar residues" evidence="3">
    <location>
        <begin position="186"/>
        <end position="208"/>
    </location>
</feature>
<keyword evidence="6" id="KW-0808">Transferase</keyword>
<feature type="region of interest" description="Disordered" evidence="3">
    <location>
        <begin position="416"/>
        <end position="636"/>
    </location>
</feature>
<dbReference type="Proteomes" id="UP000822369">
    <property type="component" value="Chromosome 17"/>
</dbReference>
<reference evidence="6" key="1">
    <citation type="submission" date="2016-05" db="EMBL/GenBank/DDBJ databases">
        <authorList>
            <person name="Lavstsen T."/>
            <person name="Jespersen J.S."/>
        </authorList>
    </citation>
    <scope>NUCLEOTIDE SEQUENCE</scope>
    <source>
        <tissue evidence="6">Brain</tissue>
    </source>
</reference>
<sequence>MVATRRGACVNSSNTTNQEEPLAAQATPSTGRRTRSTAKQVECPSQQTLGESCREHEQKEGLPEAPVSSKKRCTRASRLHSPEQPSTPVGSVHEADLSDVESVYSLVFNSELPVTRTRGRRLTQERHQENEEISEVESCSSVVSASKSAQRATRSTRRKTASQSSDVKTDMVPETASCSSAASTSQRVTRSQGKTALTRSVKQQNVESELSEDESCNSSISRRVSTRQIRAAPIHLDELSESPHSPQIHRRTRAARAQAAAPADVSKALSCDSEGFESGPCYSLSPFKKIRSRSSGGKLVDSDSEVSSPCSTRSRGTPCSSRAGSGTSSRGAPASRRSAKRSVVVVEESAMDSSLNTSMLESTMVGDDAECTLLEEDQIEPPSSEVDINNVNEEVTSIPEDSYHAGISASIFVSEPAAITKDQKEEPSAEDENRDASEKEMMQEAVPPSEHPQPSQAATATICERASEMTEEVGEKLEAAAGTGLDVEQEADGTLTTDAQQVADICEVQAEGQTSNQQHTISEDSEQQAQDAHRTKPISLLDSSDDDDDDDEFDEERESEMSEEEEEKKTLPHKLEAASSSVDGLFMIDTRPGQDADEQYYRGEEEEASNKRTEQEEEEEEFVDEEGDDDDDEDTNILLSCRSSHMKELSSRIDPGIRVKELGGLYISFDGSKSKPVSSSLQKLKEKKNHDEVMKKSVIGPDFEKKDAVPPYRESKNALKLKHRAEREKSTGDGWFNMKAPELTQELKGDLQVLKMRGSLDRKRFYKKNDRDGFPKYFQIGTVVDNPADFYHSRIPKKERKRTMVEELLADAEFRHKNKKKYQQIMAERAAHGAGKRNKKKNKFHKK</sequence>
<feature type="region of interest" description="Disordered" evidence="3">
    <location>
        <begin position="826"/>
        <end position="847"/>
    </location>
</feature>
<dbReference type="GO" id="GO:0006396">
    <property type="term" value="P:RNA processing"/>
    <property type="evidence" value="ECO:0007669"/>
    <property type="project" value="TreeGrafter"/>
</dbReference>
<evidence type="ECO:0000313" key="5">
    <source>
        <dbReference type="EMBL" id="KAF7203000.1"/>
    </source>
</evidence>
<dbReference type="PANTHER" id="PTHR21686:SF12">
    <property type="entry name" value="DEOXYNUCLEOTIDYLTRANSFERASE TERMINAL-INTERACTING PROTEIN 2"/>
    <property type="match status" value="1"/>
</dbReference>
<dbReference type="PANTHER" id="PTHR21686">
    <property type="entry name" value="DEOXYNUCLEOTIDYLTRANSFERASE TERMINAL-INTERACTING PROTEIN 2"/>
    <property type="match status" value="1"/>
</dbReference>
<feature type="region of interest" description="Disordered" evidence="3">
    <location>
        <begin position="1"/>
        <end position="94"/>
    </location>
</feature>
<feature type="compositionally biased region" description="Basic and acidic residues" evidence="3">
    <location>
        <begin position="567"/>
        <end position="576"/>
    </location>
</feature>
<gene>
    <name evidence="6" type="primary">DNTTIP2</name>
    <name evidence="5" type="synonym">dnttip2</name>
    <name evidence="5" type="ORF">G4P62_016149</name>
</gene>
<feature type="compositionally biased region" description="Low complexity" evidence="3">
    <location>
        <begin position="320"/>
        <end position="345"/>
    </location>
</feature>
<feature type="compositionally biased region" description="Basic residues" evidence="3">
    <location>
        <begin position="69"/>
        <end position="78"/>
    </location>
</feature>
<feature type="compositionally biased region" description="Acidic residues" evidence="3">
    <location>
        <begin position="543"/>
        <end position="566"/>
    </location>
</feature>
<feature type="compositionally biased region" description="Polar residues" evidence="3">
    <location>
        <begin position="216"/>
        <end position="228"/>
    </location>
</feature>
<dbReference type="AlphaFoldDB" id="A0A1A8A8P4"/>
<evidence type="ECO:0000256" key="1">
    <source>
        <dbReference type="ARBA" id="ARBA00004604"/>
    </source>
</evidence>
<feature type="compositionally biased region" description="Polar residues" evidence="3">
    <location>
        <begin position="26"/>
        <end position="50"/>
    </location>
</feature>
<dbReference type="RefSeq" id="XP_015826844.3">
    <property type="nucleotide sequence ID" value="XM_015971358.3"/>
</dbReference>
<evidence type="ECO:0000256" key="2">
    <source>
        <dbReference type="ARBA" id="ARBA00023242"/>
    </source>
</evidence>
<dbReference type="InterPro" id="IPR014810">
    <property type="entry name" value="Fcf2_C"/>
</dbReference>
<feature type="compositionally biased region" description="Polar residues" evidence="3">
    <location>
        <begin position="305"/>
        <end position="319"/>
    </location>
</feature>
<feature type="compositionally biased region" description="Low complexity" evidence="3">
    <location>
        <begin position="175"/>
        <end position="185"/>
    </location>
</feature>
<dbReference type="GO" id="GO:0003723">
    <property type="term" value="F:RNA binding"/>
    <property type="evidence" value="ECO:0007669"/>
    <property type="project" value="TreeGrafter"/>
</dbReference>
<reference evidence="5" key="3">
    <citation type="submission" date="2020-03" db="EMBL/GenBank/DDBJ databases">
        <title>Intra-Species Differences in Population Size shape Life History and Genome Evolution.</title>
        <authorList>
            <person name="Willemsen D."/>
            <person name="Cui R."/>
            <person name="Valenzano D.R."/>
        </authorList>
    </citation>
    <scope>NUCLEOTIDE SEQUENCE</scope>
    <source>
        <strain evidence="5">GRZ</strain>
        <tissue evidence="5">Whole</tissue>
    </source>
</reference>
<feature type="compositionally biased region" description="Polar residues" evidence="3">
    <location>
        <begin position="511"/>
        <end position="520"/>
    </location>
</feature>
<evidence type="ECO:0000256" key="3">
    <source>
        <dbReference type="SAM" id="MobiDB-lite"/>
    </source>
</evidence>
<dbReference type="CTD" id="30836"/>
<feature type="compositionally biased region" description="Basic and acidic residues" evidence="3">
    <location>
        <begin position="702"/>
        <end position="717"/>
    </location>
</feature>
<dbReference type="GeneID" id="107393162"/>
<dbReference type="GO" id="GO:0005730">
    <property type="term" value="C:nucleolus"/>
    <property type="evidence" value="ECO:0007669"/>
    <property type="project" value="UniProtKB-SubCell"/>
</dbReference>
<dbReference type="GO" id="GO:0016740">
    <property type="term" value="F:transferase activity"/>
    <property type="evidence" value="ECO:0007669"/>
    <property type="project" value="UniProtKB-KW"/>
</dbReference>
<feature type="compositionally biased region" description="Acidic residues" evidence="3">
    <location>
        <begin position="615"/>
        <end position="635"/>
    </location>
</feature>
<organism evidence="6">
    <name type="scientific">Nothobranchius furzeri</name>
    <name type="common">Turquoise killifish</name>
    <dbReference type="NCBI Taxonomy" id="105023"/>
    <lineage>
        <taxon>Eukaryota</taxon>
        <taxon>Metazoa</taxon>
        <taxon>Chordata</taxon>
        <taxon>Craniata</taxon>
        <taxon>Vertebrata</taxon>
        <taxon>Euteleostomi</taxon>
        <taxon>Actinopterygii</taxon>
        <taxon>Neopterygii</taxon>
        <taxon>Teleostei</taxon>
        <taxon>Neoteleostei</taxon>
        <taxon>Acanthomorphata</taxon>
        <taxon>Ovalentaria</taxon>
        <taxon>Atherinomorphae</taxon>
        <taxon>Cyprinodontiformes</taxon>
        <taxon>Nothobranchiidae</taxon>
        <taxon>Nothobranchius</taxon>
    </lineage>
</organism>
<dbReference type="EMBL" id="HADY01012568">
    <property type="protein sequence ID" value="SBP51053.1"/>
    <property type="molecule type" value="Transcribed_RNA"/>
</dbReference>